<dbReference type="PROSITE" id="PS51184">
    <property type="entry name" value="JMJC"/>
    <property type="match status" value="1"/>
</dbReference>
<feature type="domain" description="OTU" evidence="11">
    <location>
        <begin position="513"/>
        <end position="648"/>
    </location>
</feature>
<dbReference type="Gene3D" id="3.90.70.80">
    <property type="match status" value="1"/>
</dbReference>
<feature type="region of interest" description="Disordered" evidence="10">
    <location>
        <begin position="707"/>
        <end position="731"/>
    </location>
</feature>
<dbReference type="PROSITE" id="PS50802">
    <property type="entry name" value="OTU"/>
    <property type="match status" value="1"/>
</dbReference>
<reference evidence="13 14" key="1">
    <citation type="submission" date="2019-07" db="EMBL/GenBank/DDBJ databases">
        <title>Annotation for the trematode Paragonimus westermani.</title>
        <authorList>
            <person name="Choi Y.-J."/>
        </authorList>
    </citation>
    <scope>NUCLEOTIDE SEQUENCE [LARGE SCALE GENOMIC DNA]</scope>
    <source>
        <strain evidence="13">180907_Pwestermani</strain>
    </source>
</reference>
<dbReference type="GO" id="GO:0008270">
    <property type="term" value="F:zinc ion binding"/>
    <property type="evidence" value="ECO:0007669"/>
    <property type="project" value="UniProtKB-KW"/>
</dbReference>
<feature type="domain" description="JmjC" evidence="12">
    <location>
        <begin position="94"/>
        <end position="262"/>
    </location>
</feature>
<dbReference type="OrthoDB" id="65596at2759"/>
<keyword evidence="2" id="KW-0645">Protease</keyword>
<dbReference type="InterPro" id="IPR003347">
    <property type="entry name" value="JmjC_dom"/>
</dbReference>
<dbReference type="GO" id="GO:0030968">
    <property type="term" value="P:endoplasmic reticulum unfolded protein response"/>
    <property type="evidence" value="ECO:0007669"/>
    <property type="project" value="TreeGrafter"/>
</dbReference>
<evidence type="ECO:0000256" key="1">
    <source>
        <dbReference type="ARBA" id="ARBA00000707"/>
    </source>
</evidence>
<dbReference type="SMART" id="SM00558">
    <property type="entry name" value="JmjC"/>
    <property type="match status" value="1"/>
</dbReference>
<dbReference type="InterPro" id="IPR003323">
    <property type="entry name" value="OTU_dom"/>
</dbReference>
<keyword evidence="8" id="KW-0862">Zinc</keyword>
<evidence type="ECO:0000256" key="3">
    <source>
        <dbReference type="ARBA" id="ARBA00022723"/>
    </source>
</evidence>
<proteinExistence type="predicted"/>
<evidence type="ECO:0000256" key="2">
    <source>
        <dbReference type="ARBA" id="ARBA00022670"/>
    </source>
</evidence>
<dbReference type="InterPro" id="IPR057766">
    <property type="entry name" value="Znf-C2H2_OTU1-like_C"/>
</dbReference>
<feature type="compositionally biased region" description="Basic and acidic residues" evidence="10">
    <location>
        <begin position="709"/>
        <end position="718"/>
    </location>
</feature>
<comment type="subcellular location">
    <subcellularLocation>
        <location evidence="9">Cytoplasm</location>
    </subcellularLocation>
</comment>
<keyword evidence="6 9" id="KW-0378">Hydrolase</keyword>
<evidence type="ECO:0000256" key="9">
    <source>
        <dbReference type="RuleBase" id="RU367104"/>
    </source>
</evidence>
<comment type="caution">
    <text evidence="13">The sequence shown here is derived from an EMBL/GenBank/DDBJ whole genome shotgun (WGS) entry which is preliminary data.</text>
</comment>
<name>A0A8T0D8D8_9TREM</name>
<evidence type="ECO:0000313" key="13">
    <source>
        <dbReference type="EMBL" id="KAF8564105.1"/>
    </source>
</evidence>
<feature type="non-terminal residue" evidence="13">
    <location>
        <position position="1"/>
    </location>
</feature>
<dbReference type="CDD" id="cd22745">
    <property type="entry name" value="OTU_OTU1"/>
    <property type="match status" value="1"/>
</dbReference>
<dbReference type="SUPFAM" id="SSF51197">
    <property type="entry name" value="Clavaminate synthase-like"/>
    <property type="match status" value="1"/>
</dbReference>
<dbReference type="EC" id="3.4.19.12" evidence="9"/>
<protein>
    <recommendedName>
        <fullName evidence="9">Ubiquitin thioesterase OTU</fullName>
        <ecNumber evidence="9">3.4.19.12</ecNumber>
    </recommendedName>
</protein>
<comment type="catalytic activity">
    <reaction evidence="1 9">
        <text>Thiol-dependent hydrolysis of ester, thioester, amide, peptide and isopeptide bonds formed by the C-terminal Gly of ubiquitin (a 76-residue protein attached to proteins as an intracellular targeting signal).</text>
        <dbReference type="EC" id="3.4.19.12"/>
    </reaction>
</comment>
<dbReference type="GO" id="GO:0036503">
    <property type="term" value="P:ERAD pathway"/>
    <property type="evidence" value="ECO:0007669"/>
    <property type="project" value="TreeGrafter"/>
</dbReference>
<dbReference type="InterPro" id="IPR041667">
    <property type="entry name" value="Cupin_8"/>
</dbReference>
<dbReference type="InterPro" id="IPR048857">
    <property type="entry name" value="OTU1_Ubl"/>
</dbReference>
<keyword evidence="5 9" id="KW-0833">Ubl conjugation pathway</keyword>
<dbReference type="Proteomes" id="UP000699462">
    <property type="component" value="Unassembled WGS sequence"/>
</dbReference>
<dbReference type="EMBL" id="JTDF01009680">
    <property type="protein sequence ID" value="KAF8564105.1"/>
    <property type="molecule type" value="Genomic_DNA"/>
</dbReference>
<keyword evidence="7 9" id="KW-0788">Thiol protease</keyword>
<dbReference type="GO" id="GO:0005634">
    <property type="term" value="C:nucleus"/>
    <property type="evidence" value="ECO:0007669"/>
    <property type="project" value="TreeGrafter"/>
</dbReference>
<dbReference type="PANTHER" id="PTHR13312:SF0">
    <property type="entry name" value="UBIQUITIN THIOESTERASE OTU1"/>
    <property type="match status" value="1"/>
</dbReference>
<dbReference type="GO" id="GO:0004843">
    <property type="term" value="F:cysteine-type deubiquitinase activity"/>
    <property type="evidence" value="ECO:0007669"/>
    <property type="project" value="UniProtKB-UniRule"/>
</dbReference>
<evidence type="ECO:0000259" key="11">
    <source>
        <dbReference type="PROSITE" id="PS50802"/>
    </source>
</evidence>
<keyword evidence="3" id="KW-0479">Metal-binding</keyword>
<evidence type="ECO:0000313" key="14">
    <source>
        <dbReference type="Proteomes" id="UP000699462"/>
    </source>
</evidence>
<dbReference type="PANTHER" id="PTHR13312">
    <property type="entry name" value="HIV-INDUCED PROTEIN-7-LIKE PROTEASE"/>
    <property type="match status" value="1"/>
</dbReference>
<evidence type="ECO:0000256" key="7">
    <source>
        <dbReference type="ARBA" id="ARBA00022807"/>
    </source>
</evidence>
<evidence type="ECO:0000259" key="12">
    <source>
        <dbReference type="PROSITE" id="PS51184"/>
    </source>
</evidence>
<organism evidence="13 14">
    <name type="scientific">Paragonimus westermani</name>
    <dbReference type="NCBI Taxonomy" id="34504"/>
    <lineage>
        <taxon>Eukaryota</taxon>
        <taxon>Metazoa</taxon>
        <taxon>Spiralia</taxon>
        <taxon>Lophotrochozoa</taxon>
        <taxon>Platyhelminthes</taxon>
        <taxon>Trematoda</taxon>
        <taxon>Digenea</taxon>
        <taxon>Plagiorchiida</taxon>
        <taxon>Troglotremata</taxon>
        <taxon>Troglotrematidae</taxon>
        <taxon>Paragonimus</taxon>
    </lineage>
</organism>
<evidence type="ECO:0000256" key="5">
    <source>
        <dbReference type="ARBA" id="ARBA00022786"/>
    </source>
</evidence>
<dbReference type="GO" id="GO:0016579">
    <property type="term" value="P:protein deubiquitination"/>
    <property type="evidence" value="ECO:0007669"/>
    <property type="project" value="TreeGrafter"/>
</dbReference>
<dbReference type="InterPro" id="IPR014710">
    <property type="entry name" value="RmlC-like_jellyroll"/>
</dbReference>
<dbReference type="Gene3D" id="3.10.20.90">
    <property type="entry name" value="Phosphatidylinositol 3-kinase Catalytic Subunit, Chain A, domain 1"/>
    <property type="match status" value="1"/>
</dbReference>
<dbReference type="Pfam" id="PF24560">
    <property type="entry name" value="zf-C2H2_OTU1_C"/>
    <property type="match status" value="1"/>
</dbReference>
<dbReference type="SUPFAM" id="SSF54001">
    <property type="entry name" value="Cysteine proteinases"/>
    <property type="match status" value="1"/>
</dbReference>
<keyword evidence="14" id="KW-1185">Reference proteome</keyword>
<dbReference type="Pfam" id="PF13621">
    <property type="entry name" value="Cupin_8"/>
    <property type="match status" value="1"/>
</dbReference>
<sequence length="731" mass="82068">EAVKKIRLKVPDTNEPFVAKSLATCWPACKLWTLDYLEEAIKTALKFRLSRRQMPYVHWEPECLYISASIGQFRDWLKGPVSPENPFHAYSPTAWWAYADYVYMTPEAGFSRLTKDVLWDETFQNNPDQPSSSTFWLGSSGSNTLCHYDTYGVNLVVQIFGKKRWTLFPNSDGRFLYSTRLPLEESTVFSEVNFPTPDYISHPLVLKTSPRVLLMEPGDILFVPRGWWHFVQSVDDEPVTCSVNWWIDQPEFDNSVRLREALTQLLGFSLFSGCTSLEPEKLLHPAERTLFNSGDWCPLLIDIIRSLVLKRQTIPSDGLPANSVESVWQPLYPREITDIFPPSTFSSSSASSNSLDYRCIMKAFLKPDDTNAHNFQCSYERELVSSMVTPLRLKCKFRTGQCVLSNLTSDSTLYDLMNSVSEAVGVDPTDLALFVGYPPRQLVCSSELLNRKLHQVPLISGDTLTVDTLKSTNSNSGNSVQNSQSVREHPLSAVAATSLQPNHSAPDSAHPHIVRLTAPSDNSCLFTSVLFCVQNADGRLPIETQVVTNPGAVAQIRELIGSIVLSDPDRYSEAFLGMPNARYCQCIQEPDRWGGGIEVAILSQVYEVEICVVNIQQERIDRFGEDRNYRDRILLMYDGIHYDPLALARPDTGRLTSVFSTKNDQILWDAQALAAEARAAWNFTDTATFSLFCRQCHMPLVGQKAAQQHAKETGHTEFSEVPTSSGSADSS</sequence>
<dbReference type="InterPro" id="IPR038765">
    <property type="entry name" value="Papain-like_cys_pep_sf"/>
</dbReference>
<feature type="compositionally biased region" description="Polar residues" evidence="10">
    <location>
        <begin position="721"/>
        <end position="731"/>
    </location>
</feature>
<dbReference type="CDD" id="cd17059">
    <property type="entry name" value="Ubl_OTU1"/>
    <property type="match status" value="1"/>
</dbReference>
<keyword evidence="4" id="KW-0863">Zinc-finger</keyword>
<dbReference type="GO" id="GO:0005829">
    <property type="term" value="C:cytosol"/>
    <property type="evidence" value="ECO:0007669"/>
    <property type="project" value="TreeGrafter"/>
</dbReference>
<dbReference type="Gene3D" id="2.60.120.10">
    <property type="entry name" value="Jelly Rolls"/>
    <property type="match status" value="1"/>
</dbReference>
<keyword evidence="9" id="KW-0963">Cytoplasm</keyword>
<dbReference type="Pfam" id="PF21403">
    <property type="entry name" value="OTU1_UBXL"/>
    <property type="match status" value="1"/>
</dbReference>
<evidence type="ECO:0000256" key="10">
    <source>
        <dbReference type="SAM" id="MobiDB-lite"/>
    </source>
</evidence>
<dbReference type="AlphaFoldDB" id="A0A8T0D8D8"/>
<evidence type="ECO:0000256" key="6">
    <source>
        <dbReference type="ARBA" id="ARBA00022801"/>
    </source>
</evidence>
<evidence type="ECO:0000256" key="4">
    <source>
        <dbReference type="ARBA" id="ARBA00022771"/>
    </source>
</evidence>
<dbReference type="Pfam" id="PF02338">
    <property type="entry name" value="OTU"/>
    <property type="match status" value="1"/>
</dbReference>
<accession>A0A8T0D8D8</accession>
<gene>
    <name evidence="13" type="ORF">P879_03523</name>
</gene>
<evidence type="ECO:0000256" key="8">
    <source>
        <dbReference type="ARBA" id="ARBA00022833"/>
    </source>
</evidence>
<comment type="function">
    <text evidence="9">Hydrolase that can remove conjugated ubiquitin from proteins and may therefore play an important regulatory role at the level of protein turnover by preventing degradation.</text>
</comment>